<accession>A0A0K2V2D9</accession>
<protein>
    <submittedName>
        <fullName evidence="2">Uncharacterized protein</fullName>
    </submittedName>
</protein>
<organism evidence="2">
    <name type="scientific">Lepeophtheirus salmonis</name>
    <name type="common">Salmon louse</name>
    <name type="synonym">Caligus salmonis</name>
    <dbReference type="NCBI Taxonomy" id="72036"/>
    <lineage>
        <taxon>Eukaryota</taxon>
        <taxon>Metazoa</taxon>
        <taxon>Ecdysozoa</taxon>
        <taxon>Arthropoda</taxon>
        <taxon>Crustacea</taxon>
        <taxon>Multicrustacea</taxon>
        <taxon>Hexanauplia</taxon>
        <taxon>Copepoda</taxon>
        <taxon>Siphonostomatoida</taxon>
        <taxon>Caligidae</taxon>
        <taxon>Lepeophtheirus</taxon>
    </lineage>
</organism>
<feature type="signal peptide" evidence="1">
    <location>
        <begin position="1"/>
        <end position="16"/>
    </location>
</feature>
<feature type="chain" id="PRO_5005489248" evidence="1">
    <location>
        <begin position="17"/>
        <end position="103"/>
    </location>
</feature>
<name>A0A0K2V2D9_LEPSM</name>
<proteinExistence type="predicted"/>
<evidence type="ECO:0000313" key="2">
    <source>
        <dbReference type="EMBL" id="CDW44131.1"/>
    </source>
</evidence>
<dbReference type="EMBL" id="HACA01026770">
    <property type="protein sequence ID" value="CDW44131.1"/>
    <property type="molecule type" value="Transcribed_RNA"/>
</dbReference>
<evidence type="ECO:0000256" key="1">
    <source>
        <dbReference type="SAM" id="SignalP"/>
    </source>
</evidence>
<sequence length="103" mass="12067">MTMILCLRFWMRLILDSRIYCNGYNRISLHCVLKTCAKRYYLTSLHKKCISFIDDVIDENLCFLYYSSKLHGVDHLDPRLLNQIVLNPTITLSSHSVLRIKGS</sequence>
<reference evidence="2" key="1">
    <citation type="submission" date="2014-05" db="EMBL/GenBank/DDBJ databases">
        <authorList>
            <person name="Chronopoulou M."/>
        </authorList>
    </citation>
    <scope>NUCLEOTIDE SEQUENCE</scope>
    <source>
        <tissue evidence="2">Whole organism</tissue>
    </source>
</reference>
<dbReference type="AlphaFoldDB" id="A0A0K2V2D9"/>
<keyword evidence="1" id="KW-0732">Signal</keyword>